<feature type="region of interest" description="Disordered" evidence="1">
    <location>
        <begin position="95"/>
        <end position="164"/>
    </location>
</feature>
<dbReference type="InterPro" id="IPR052552">
    <property type="entry name" value="YeaO-like"/>
</dbReference>
<gene>
    <name evidence="2" type="ORF">TTHNP4_00171</name>
</gene>
<keyword evidence="2" id="KW-0614">Plasmid</keyword>
<geneLocation type="plasmid" evidence="2 3">
    <name>4</name>
</geneLocation>
<evidence type="ECO:0000313" key="2">
    <source>
        <dbReference type="EMBL" id="VCU54763.1"/>
    </source>
</evidence>
<evidence type="ECO:0000256" key="1">
    <source>
        <dbReference type="SAM" id="MobiDB-lite"/>
    </source>
</evidence>
<organism evidence="2 3">
    <name type="scientific">Thermus thermophilus</name>
    <dbReference type="NCBI Taxonomy" id="274"/>
    <lineage>
        <taxon>Bacteria</taxon>
        <taxon>Thermotogati</taxon>
        <taxon>Deinococcota</taxon>
        <taxon>Deinococci</taxon>
        <taxon>Thermales</taxon>
        <taxon>Thermaceae</taxon>
        <taxon>Thermus</taxon>
    </lineage>
</organism>
<name>A0A3P4AXP0_THETH</name>
<evidence type="ECO:0008006" key="4">
    <source>
        <dbReference type="Google" id="ProtNLM"/>
    </source>
</evidence>
<dbReference type="Proteomes" id="UP000279841">
    <property type="component" value="Plasmid 4"/>
</dbReference>
<reference evidence="2 3" key="1">
    <citation type="submission" date="2018-10" db="EMBL/GenBank/DDBJ databases">
        <authorList>
            <person name="Peiro R."/>
            <person name="Begona"/>
            <person name="Cbmso G."/>
            <person name="Lopez M."/>
            <person name="Gonzalez S."/>
            <person name="Sacristan E."/>
            <person name="Castillo E."/>
        </authorList>
    </citation>
    <scope>NUCLEOTIDE SEQUENCE [LARGE SCALE GENOMIC DNA]</scope>
    <source>
        <strain evidence="2">TTHNAR1</strain>
        <plasmid evidence="3">4</plasmid>
    </source>
</reference>
<dbReference type="AlphaFoldDB" id="A0A3P4AXP0"/>
<protein>
    <recommendedName>
        <fullName evidence="4">DUF488 family protein</fullName>
    </recommendedName>
</protein>
<proteinExistence type="predicted"/>
<dbReference type="PANTHER" id="PTHR36849:SF1">
    <property type="entry name" value="CYTOPLASMIC PROTEIN"/>
    <property type="match status" value="1"/>
</dbReference>
<evidence type="ECO:0000313" key="3">
    <source>
        <dbReference type="Proteomes" id="UP000279841"/>
    </source>
</evidence>
<dbReference type="EMBL" id="LR027520">
    <property type="protein sequence ID" value="VCU54763.1"/>
    <property type="molecule type" value="Genomic_DNA"/>
</dbReference>
<sequence>MPFRTKRAYDPPSPEDGLRVLVDRIWPRGLSKEKARVDWWARELAPSDALRRWFAHDPGKYAEFVRRYREELKGNPALARLKALGKEGMAPNQARLGLQVGALGPPRRPQGSFADQRSPGAKARTRSPLYSSVRRRPSPVSGAEGGEAQAPPPVPGPPGVHGTA</sequence>
<dbReference type="PANTHER" id="PTHR36849">
    <property type="entry name" value="CYTOPLASMIC PROTEIN-RELATED"/>
    <property type="match status" value="1"/>
</dbReference>
<feature type="compositionally biased region" description="Low complexity" evidence="1">
    <location>
        <begin position="126"/>
        <end position="149"/>
    </location>
</feature>
<dbReference type="Pfam" id="PF22752">
    <property type="entry name" value="DUF488-N3i"/>
    <property type="match status" value="1"/>
</dbReference>
<accession>A0A3P4AXP0</accession>